<keyword evidence="1" id="KW-1133">Transmembrane helix</keyword>
<feature type="transmembrane region" description="Helical" evidence="1">
    <location>
        <begin position="200"/>
        <end position="221"/>
    </location>
</feature>
<keyword evidence="3" id="KW-1185">Reference proteome</keyword>
<proteinExistence type="predicted"/>
<keyword evidence="1" id="KW-0472">Membrane</keyword>
<evidence type="ECO:0000313" key="3">
    <source>
        <dbReference type="Proteomes" id="UP001199642"/>
    </source>
</evidence>
<feature type="transmembrane region" description="Helical" evidence="1">
    <location>
        <begin position="112"/>
        <end position="130"/>
    </location>
</feature>
<dbReference type="RefSeq" id="WP_231819923.1">
    <property type="nucleotide sequence ID" value="NZ_CP082781.1"/>
</dbReference>
<organism evidence="2 3">
    <name type="scientific">Microbacterium resistens</name>
    <dbReference type="NCBI Taxonomy" id="156977"/>
    <lineage>
        <taxon>Bacteria</taxon>
        <taxon>Bacillati</taxon>
        <taxon>Actinomycetota</taxon>
        <taxon>Actinomycetes</taxon>
        <taxon>Micrococcales</taxon>
        <taxon>Microbacteriaceae</taxon>
        <taxon>Microbacterium</taxon>
    </lineage>
</organism>
<accession>A0ABY3RQ68</accession>
<evidence type="ECO:0000313" key="2">
    <source>
        <dbReference type="EMBL" id="UGS26223.1"/>
    </source>
</evidence>
<gene>
    <name evidence="2" type="ORF">K8F61_16555</name>
</gene>
<keyword evidence="1" id="KW-0812">Transmembrane</keyword>
<dbReference type="EMBL" id="CP082781">
    <property type="protein sequence ID" value="UGS26223.1"/>
    <property type="molecule type" value="Genomic_DNA"/>
</dbReference>
<dbReference type="Proteomes" id="UP001199642">
    <property type="component" value="Chromosome"/>
</dbReference>
<reference evidence="2 3" key="1">
    <citation type="submission" date="2023-01" db="EMBL/GenBank/DDBJ databases">
        <title>Characterization of estradiol degrading bacteria Microbacterium sp. MZT7 and reveal degrading genes through genome analysis.</title>
        <authorList>
            <person name="Hao P."/>
            <person name="Gao Y."/>
        </authorList>
    </citation>
    <scope>NUCLEOTIDE SEQUENCE [LARGE SCALE GENOMIC DNA]</scope>
    <source>
        <strain evidence="2 3">MZT7</strain>
    </source>
</reference>
<name>A0ABY3RQ68_9MICO</name>
<sequence length="264" mass="28165">MPFTPSHAVVALPFVRTPLAPAAVAVGAMAPDLPLFLRGPAAGIAPDYDATHDPRMLPLTLVVAVVLLLVWRLLLRPAARALAPRVLAERLPETWDAGLRASLRETFPSPPGTLWLLGGLALGIASHILWDAFTHEGRAGSDWIPGLDARWGPLAGYKWLQYGSGAFGLIVLGIAGILWLRRRQARPAPMLLPLPVRALWWASLPVALVVAGVVGVVHYGVPGAAGTDPAHTVPFIAYRVLPPGCAIWAAATLVLCLVILLRRR</sequence>
<dbReference type="Pfam" id="PF13803">
    <property type="entry name" value="DUF4184"/>
    <property type="match status" value="1"/>
</dbReference>
<feature type="transmembrane region" description="Helical" evidence="1">
    <location>
        <begin position="159"/>
        <end position="180"/>
    </location>
</feature>
<dbReference type="InterPro" id="IPR025238">
    <property type="entry name" value="DUF4184"/>
</dbReference>
<feature type="transmembrane region" description="Helical" evidence="1">
    <location>
        <begin position="56"/>
        <end position="75"/>
    </location>
</feature>
<feature type="transmembrane region" description="Helical" evidence="1">
    <location>
        <begin position="241"/>
        <end position="261"/>
    </location>
</feature>
<evidence type="ECO:0000256" key="1">
    <source>
        <dbReference type="SAM" id="Phobius"/>
    </source>
</evidence>
<protein>
    <submittedName>
        <fullName evidence="2">DUF4184 family protein</fullName>
    </submittedName>
</protein>